<evidence type="ECO:0000313" key="1">
    <source>
        <dbReference type="Proteomes" id="UP000095286"/>
    </source>
</evidence>
<dbReference type="WBParaSite" id="RSKR_0001084050.1">
    <property type="protein sequence ID" value="RSKR_0001084050.1"/>
    <property type="gene ID" value="RSKR_0001084050"/>
</dbReference>
<proteinExistence type="predicted"/>
<organism evidence="1 2">
    <name type="scientific">Rhabditophanes sp. KR3021</name>
    <dbReference type="NCBI Taxonomy" id="114890"/>
    <lineage>
        <taxon>Eukaryota</taxon>
        <taxon>Metazoa</taxon>
        <taxon>Ecdysozoa</taxon>
        <taxon>Nematoda</taxon>
        <taxon>Chromadorea</taxon>
        <taxon>Rhabditida</taxon>
        <taxon>Tylenchina</taxon>
        <taxon>Panagrolaimomorpha</taxon>
        <taxon>Strongyloidoidea</taxon>
        <taxon>Alloionematidae</taxon>
        <taxon>Rhabditophanes</taxon>
    </lineage>
</organism>
<protein>
    <submittedName>
        <fullName evidence="2">IgGFc_binding domain-containing protein</fullName>
    </submittedName>
</protein>
<evidence type="ECO:0000313" key="2">
    <source>
        <dbReference type="WBParaSite" id="RSKR_0001084050.1"/>
    </source>
</evidence>
<sequence>MKLLLLVLSFLLTLNYIKATQDTDGVYFVTSFPWYNEPNPDNIGITLNFFNTAGIKNGVTISYWLENLSIQKNYSLTIDPNSAINTNLLFRNVVKNYLDLSSQNTMISDPRIIITSQYPMKVISRIYNKVTGLGDAEMIPSSNIAHTRANQIIHIYGSDDTDRSVNYQNDGAATVYHDINGIFYKKYDLTIKRQLGASQNIIINPSDSREHSFSIYSNQKIYVVGGVGRVNLIATGTTPGAGTINSITDYAMMHFYPLHYFDCTYAFFLGKEDRRMLTSDYTKSVYITPPRSNGCENYLPISLYNQLTPTTPISMTLTNFVASTLTMKPYSQNGASSQLTYVPWIRFGGSRGTSLATQTQLFTSFLHYVPETSQWVSGNTNFVTFSPNSFVEVYADSTITAQSFTLDGIFVDGTQIKSSSNIAFFGGKYNVFTINVKNAGFHVLQVKQTGTYVVYVIGDNVQGLSGSYGYVAGYNINTLKKYPSVSGTISPPVSTTKSDPNSQVDYPLKYGDVVNDKIDITAKVVQIPDPRIFITSTYSIKLISRIYNTATGIGDSEMVPSTAVVDRNYLVALPKANSNAGQIIHILNTGENNTNVKINHYIDGTYADSYQLSPQKVPGQLQSAIVIIADYLRHDISIFADSDIFVVGAVVAFVGLGDQRVITSEFTKQIFVAAPPAVCRNRIPIYGYDEKSDHISHTVYLDPLTSLPATLTANGQEATASHYTNVPWSRFGGVRTMNKPMNNFKCCEYIKMPVLFSDAEYAQKAKTAVWVSLVVSILSYLYMVTGSCQRTYRDTCEPYDTSSSLILGINVFIIVVIPINFGGYNKPSLGRYRGFIITAVLLFFPVSVSLYEECAYRFIYKSEFFSYSRIIQMALHCLSLGLYIWLMIRAYAAIKKFKKNSPKVNNQLLDINVLLT</sequence>
<accession>A0AC35UES3</accession>
<dbReference type="Proteomes" id="UP000095286">
    <property type="component" value="Unplaced"/>
</dbReference>
<name>A0AC35UES3_9BILA</name>
<reference evidence="2" key="1">
    <citation type="submission" date="2016-11" db="UniProtKB">
        <authorList>
            <consortium name="WormBaseParasite"/>
        </authorList>
    </citation>
    <scope>IDENTIFICATION</scope>
    <source>
        <strain evidence="2">KR3021</strain>
    </source>
</reference>